<proteinExistence type="predicted"/>
<name>A0A2X4TP22_9NOCA</name>
<accession>A0A2X4TP22</accession>
<keyword evidence="2" id="KW-1185">Reference proteome</keyword>
<organism evidence="1 2">
    <name type="scientific">Rhodococcus coprophilus</name>
    <dbReference type="NCBI Taxonomy" id="38310"/>
    <lineage>
        <taxon>Bacteria</taxon>
        <taxon>Bacillati</taxon>
        <taxon>Actinomycetota</taxon>
        <taxon>Actinomycetes</taxon>
        <taxon>Mycobacteriales</taxon>
        <taxon>Nocardiaceae</taxon>
        <taxon>Rhodococcus</taxon>
    </lineage>
</organism>
<protein>
    <recommendedName>
        <fullName evidence="3">N-acetyltransferase domain-containing protein</fullName>
    </recommendedName>
</protein>
<dbReference type="STRING" id="1219011.GCA_001895045_00394"/>
<gene>
    <name evidence="1" type="ORF">NCTC10994_00674</name>
</gene>
<dbReference type="AlphaFoldDB" id="A0A2X4TP22"/>
<dbReference type="RefSeq" id="WP_072698383.1">
    <property type="nucleotide sequence ID" value="NZ_JAFBBL010000001.1"/>
</dbReference>
<reference evidence="1 2" key="1">
    <citation type="submission" date="2018-06" db="EMBL/GenBank/DDBJ databases">
        <authorList>
            <consortium name="Pathogen Informatics"/>
            <person name="Doyle S."/>
        </authorList>
    </citation>
    <scope>NUCLEOTIDE SEQUENCE [LARGE SCALE GENOMIC DNA]</scope>
    <source>
        <strain evidence="1 2">NCTC10994</strain>
    </source>
</reference>
<evidence type="ECO:0008006" key="3">
    <source>
        <dbReference type="Google" id="ProtNLM"/>
    </source>
</evidence>
<dbReference type="Proteomes" id="UP000249091">
    <property type="component" value="Chromosome 1"/>
</dbReference>
<dbReference type="KEGG" id="rcr:NCTC10994_00674"/>
<dbReference type="EMBL" id="LS483468">
    <property type="protein sequence ID" value="SQI28921.1"/>
    <property type="molecule type" value="Genomic_DNA"/>
</dbReference>
<evidence type="ECO:0000313" key="2">
    <source>
        <dbReference type="Proteomes" id="UP000249091"/>
    </source>
</evidence>
<dbReference type="InterPro" id="IPR016181">
    <property type="entry name" value="Acyl_CoA_acyltransferase"/>
</dbReference>
<evidence type="ECO:0000313" key="1">
    <source>
        <dbReference type="EMBL" id="SQI28921.1"/>
    </source>
</evidence>
<dbReference type="SUPFAM" id="SSF55729">
    <property type="entry name" value="Acyl-CoA N-acyltransferases (Nat)"/>
    <property type="match status" value="1"/>
</dbReference>
<sequence>MSTPKSVELAPITDADVGAVAEFLHANHNDRVPWALSCSAVPWKVEAPNHGFMLRDGQRVVGTMLALYSERLVAGRVERFCNMGSWCVLPDYRSRSLSLLEAVLSQDDYHFTALSPGEGPREILAWRKFRFLDTAAALVPNLPWPTLPGRTRISADPDVIERTLTGTDLELYHDHAQALAAHHLVLTRGRDSCYVMYREFRYKGVPVFAIVLHVGNPELFHRALMPLTRHLLVRRGLVATLVELRIIEHRPRLSFKLNNWPKMYRSTSLEPGQIDDLYSELVCVPW</sequence>